<dbReference type="EMBL" id="JAMSHJ010000006">
    <property type="protein sequence ID" value="KAI5395391.1"/>
    <property type="molecule type" value="Genomic_DNA"/>
</dbReference>
<sequence>MVKMLGRNQKGNYCRVPTSTGTVPQAWEKCNVAKRKALTEATNFQQFNVIEITRKISAFLQSYPQATPILPKVEEVIAKERDLQEKLMAKHSTVVDCYEKEISQV</sequence>
<proteinExistence type="predicted"/>
<dbReference type="Gramene" id="Psat06G0182700-T1">
    <property type="protein sequence ID" value="KAI5395391.1"/>
    <property type="gene ID" value="KIW84_061827"/>
</dbReference>
<organism evidence="1 2">
    <name type="scientific">Pisum sativum</name>
    <name type="common">Garden pea</name>
    <name type="synonym">Lathyrus oleraceus</name>
    <dbReference type="NCBI Taxonomy" id="3888"/>
    <lineage>
        <taxon>Eukaryota</taxon>
        <taxon>Viridiplantae</taxon>
        <taxon>Streptophyta</taxon>
        <taxon>Embryophyta</taxon>
        <taxon>Tracheophyta</taxon>
        <taxon>Spermatophyta</taxon>
        <taxon>Magnoliopsida</taxon>
        <taxon>eudicotyledons</taxon>
        <taxon>Gunneridae</taxon>
        <taxon>Pentapetalae</taxon>
        <taxon>rosids</taxon>
        <taxon>fabids</taxon>
        <taxon>Fabales</taxon>
        <taxon>Fabaceae</taxon>
        <taxon>Papilionoideae</taxon>
        <taxon>50 kb inversion clade</taxon>
        <taxon>NPAAA clade</taxon>
        <taxon>Hologalegina</taxon>
        <taxon>IRL clade</taxon>
        <taxon>Fabeae</taxon>
        <taxon>Lathyrus</taxon>
    </lineage>
</organism>
<accession>A0A9D5A500</accession>
<evidence type="ECO:0000313" key="1">
    <source>
        <dbReference type="EMBL" id="KAI5395391.1"/>
    </source>
</evidence>
<comment type="caution">
    <text evidence="1">The sequence shown here is derived from an EMBL/GenBank/DDBJ whole genome shotgun (WGS) entry which is preliminary data.</text>
</comment>
<dbReference type="AlphaFoldDB" id="A0A9D5A500"/>
<gene>
    <name evidence="1" type="ORF">KIW84_061827</name>
</gene>
<evidence type="ECO:0000313" key="2">
    <source>
        <dbReference type="Proteomes" id="UP001058974"/>
    </source>
</evidence>
<protein>
    <submittedName>
        <fullName evidence="1">Uncharacterized protein</fullName>
    </submittedName>
</protein>
<keyword evidence="2" id="KW-1185">Reference proteome</keyword>
<dbReference type="Proteomes" id="UP001058974">
    <property type="component" value="Chromosome 6"/>
</dbReference>
<name>A0A9D5A500_PEA</name>
<reference evidence="1 2" key="1">
    <citation type="journal article" date="2022" name="Nat. Genet.">
        <title>Improved pea reference genome and pan-genome highlight genomic features and evolutionary characteristics.</title>
        <authorList>
            <person name="Yang T."/>
            <person name="Liu R."/>
            <person name="Luo Y."/>
            <person name="Hu S."/>
            <person name="Wang D."/>
            <person name="Wang C."/>
            <person name="Pandey M.K."/>
            <person name="Ge S."/>
            <person name="Xu Q."/>
            <person name="Li N."/>
            <person name="Li G."/>
            <person name="Huang Y."/>
            <person name="Saxena R.K."/>
            <person name="Ji Y."/>
            <person name="Li M."/>
            <person name="Yan X."/>
            <person name="He Y."/>
            <person name="Liu Y."/>
            <person name="Wang X."/>
            <person name="Xiang C."/>
            <person name="Varshney R.K."/>
            <person name="Ding H."/>
            <person name="Gao S."/>
            <person name="Zong X."/>
        </authorList>
    </citation>
    <scope>NUCLEOTIDE SEQUENCE [LARGE SCALE GENOMIC DNA]</scope>
    <source>
        <strain evidence="1 2">cv. Zhongwan 6</strain>
    </source>
</reference>